<dbReference type="VEuPathDB" id="FungiDB:PEXP_001330"/>
<evidence type="ECO:0000313" key="1">
    <source>
        <dbReference type="EMBL" id="KGO50080.1"/>
    </source>
</evidence>
<gene>
    <name evidence="1" type="ORF">PEX2_055710</name>
</gene>
<dbReference type="STRING" id="27334.A0A0A2KMM0"/>
<dbReference type="AlphaFoldDB" id="A0A0A2KMM0"/>
<name>A0A0A2KMM0_PENEN</name>
<dbReference type="PhylomeDB" id="A0A0A2KMM0"/>
<accession>A0A0A2KMM0</accession>
<dbReference type="OrthoDB" id="10260248at2759"/>
<dbReference type="PANTHER" id="PTHR37945">
    <property type="entry name" value="EXTRACELLULAR TUNGSTATE BINDING PROTEIN"/>
    <property type="match status" value="1"/>
</dbReference>
<sequence>MIHSSSTNKAITADRNSLYTLDGVNVEKWSENGWTRIDGNPINVQIAGGDAGLFLRQKDGAIWKYDGSAKKWSRIFGEATGTFDSVHIAVASSAYRVNSKGEIFIYRDNGRWDRIKGEDPHPSPPSQTGVALAAVYNGGYGNTAQILLCIGNSAAGQSGLIETENLAIEQGIAVAPRHYIFREHFLLAGPHSNPAKLDLEADILHQFSTLYTAAEAGNTTPSVRFLSCYDKSATSIKDSELWIKIGQIPWAMKYSNWYHQFIAYPIQALSAAAALQEYTLTDFGTYLSVDETVRKQLTIFKRGQDDPADLLLMPAHLLVGANAQDLTLAKDFAAWATGKEGQAVIANFIKISQKVYSPAP</sequence>
<dbReference type="GeneID" id="27678264"/>
<dbReference type="Gene3D" id="3.40.190.10">
    <property type="entry name" value="Periplasmic binding protein-like II"/>
    <property type="match status" value="2"/>
</dbReference>
<dbReference type="RefSeq" id="XP_016593380.1">
    <property type="nucleotide sequence ID" value="XM_016742845.1"/>
</dbReference>
<comment type="caution">
    <text evidence="1">The sequence shown here is derived from an EMBL/GenBank/DDBJ whole genome shotgun (WGS) entry which is preliminary data.</text>
</comment>
<dbReference type="InterPro" id="IPR052738">
    <property type="entry name" value="ABC-Tungstate_binding"/>
</dbReference>
<proteinExistence type="predicted"/>
<dbReference type="Proteomes" id="UP000030143">
    <property type="component" value="Unassembled WGS sequence"/>
</dbReference>
<dbReference type="HOGENOM" id="CLU_030281_0_0_1"/>
<keyword evidence="2" id="KW-1185">Reference proteome</keyword>
<protein>
    <submittedName>
        <fullName evidence="1">Uncharacterized protein</fullName>
    </submittedName>
</protein>
<reference evidence="1 2" key="1">
    <citation type="journal article" date="2015" name="Mol. Plant Microbe Interact.">
        <title>Genome, transcriptome, and functional analyses of Penicillium expansum provide new insights into secondary metabolism and pathogenicity.</title>
        <authorList>
            <person name="Ballester A.R."/>
            <person name="Marcet-Houben M."/>
            <person name="Levin E."/>
            <person name="Sela N."/>
            <person name="Selma-Lazaro C."/>
            <person name="Carmona L."/>
            <person name="Wisniewski M."/>
            <person name="Droby S."/>
            <person name="Gonzalez-Candelas L."/>
            <person name="Gabaldon T."/>
        </authorList>
    </citation>
    <scope>NUCLEOTIDE SEQUENCE [LARGE SCALE GENOMIC DNA]</scope>
    <source>
        <strain evidence="1 2">MD-8</strain>
    </source>
</reference>
<dbReference type="PANTHER" id="PTHR37945:SF1">
    <property type="entry name" value="EXTRACELLULAR TUNGSTATE BINDING PROTEIN"/>
    <property type="match status" value="1"/>
</dbReference>
<evidence type="ECO:0000313" key="2">
    <source>
        <dbReference type="Proteomes" id="UP000030143"/>
    </source>
</evidence>
<organism evidence="1 2">
    <name type="scientific">Penicillium expansum</name>
    <name type="common">Blue mold rot fungus</name>
    <dbReference type="NCBI Taxonomy" id="27334"/>
    <lineage>
        <taxon>Eukaryota</taxon>
        <taxon>Fungi</taxon>
        <taxon>Dikarya</taxon>
        <taxon>Ascomycota</taxon>
        <taxon>Pezizomycotina</taxon>
        <taxon>Eurotiomycetes</taxon>
        <taxon>Eurotiomycetidae</taxon>
        <taxon>Eurotiales</taxon>
        <taxon>Aspergillaceae</taxon>
        <taxon>Penicillium</taxon>
    </lineage>
</organism>
<dbReference type="EMBL" id="JQFZ01000358">
    <property type="protein sequence ID" value="KGO50080.1"/>
    <property type="molecule type" value="Genomic_DNA"/>
</dbReference>